<keyword evidence="1" id="KW-0732">Signal</keyword>
<feature type="chain" id="PRO_5038520583" evidence="1">
    <location>
        <begin position="21"/>
        <end position="198"/>
    </location>
</feature>
<sequence>MRKLFIIGLCISSLIGWASARSPLGGDGRPPAVALKTNALYWATATPNLGVEFRLAPRWSLEAEVGLNPFTGKEDDGSYGKSIKHFRVHPELRYWFCETFYGHFLGVHVPYLIYNVSDISWLGTADERHQGWGAGVGVSYGYNWVVGKHWNIEATIGVGYLYLESDKYPCENCGTRIENTRKHYFGPTQAAVSAIYLF</sequence>
<reference evidence="2" key="2">
    <citation type="submission" date="2021-04" db="EMBL/GenBank/DDBJ databases">
        <authorList>
            <person name="Gilroy R."/>
        </authorList>
    </citation>
    <scope>NUCLEOTIDE SEQUENCE</scope>
    <source>
        <strain evidence="2">ChiHecec2B26-12326</strain>
    </source>
</reference>
<evidence type="ECO:0000313" key="3">
    <source>
        <dbReference type="Proteomes" id="UP000823847"/>
    </source>
</evidence>
<dbReference type="Proteomes" id="UP000823847">
    <property type="component" value="Unassembled WGS sequence"/>
</dbReference>
<evidence type="ECO:0000313" key="2">
    <source>
        <dbReference type="EMBL" id="HIX86818.1"/>
    </source>
</evidence>
<dbReference type="Gene3D" id="2.40.128.130">
    <property type="entry name" value="Autotransporter beta-domain"/>
    <property type="match status" value="1"/>
</dbReference>
<name>A0A9D2BRD3_9BACT</name>
<proteinExistence type="predicted"/>
<comment type="caution">
    <text evidence="2">The sequence shown here is derived from an EMBL/GenBank/DDBJ whole genome shotgun (WGS) entry which is preliminary data.</text>
</comment>
<feature type="signal peptide" evidence="1">
    <location>
        <begin position="1"/>
        <end position="20"/>
    </location>
</feature>
<dbReference type="AlphaFoldDB" id="A0A9D2BRD3"/>
<gene>
    <name evidence="2" type="ORF">H9848_09475</name>
</gene>
<evidence type="ECO:0000256" key="1">
    <source>
        <dbReference type="SAM" id="SignalP"/>
    </source>
</evidence>
<dbReference type="EMBL" id="DXEN01000072">
    <property type="protein sequence ID" value="HIX86818.1"/>
    <property type="molecule type" value="Genomic_DNA"/>
</dbReference>
<reference evidence="2" key="1">
    <citation type="journal article" date="2021" name="PeerJ">
        <title>Extensive microbial diversity within the chicken gut microbiome revealed by metagenomics and culture.</title>
        <authorList>
            <person name="Gilroy R."/>
            <person name="Ravi A."/>
            <person name="Getino M."/>
            <person name="Pursley I."/>
            <person name="Horton D.L."/>
            <person name="Alikhan N.F."/>
            <person name="Baker D."/>
            <person name="Gharbi K."/>
            <person name="Hall N."/>
            <person name="Watson M."/>
            <person name="Adriaenssens E.M."/>
            <person name="Foster-Nyarko E."/>
            <person name="Jarju S."/>
            <person name="Secka A."/>
            <person name="Antonio M."/>
            <person name="Oren A."/>
            <person name="Chaudhuri R.R."/>
            <person name="La Ragione R."/>
            <person name="Hildebrand F."/>
            <person name="Pallen M.J."/>
        </authorList>
    </citation>
    <scope>NUCLEOTIDE SEQUENCE</scope>
    <source>
        <strain evidence="2">ChiHecec2B26-12326</strain>
    </source>
</reference>
<dbReference type="SUPFAM" id="SSF103515">
    <property type="entry name" value="Autotransporter"/>
    <property type="match status" value="1"/>
</dbReference>
<dbReference type="InterPro" id="IPR021958">
    <property type="entry name" value="DUF3575"/>
</dbReference>
<protein>
    <submittedName>
        <fullName evidence="2">DUF3575 domain-containing protein</fullName>
    </submittedName>
</protein>
<accession>A0A9D2BRD3</accession>
<dbReference type="InterPro" id="IPR036709">
    <property type="entry name" value="Autotransporte_beta_dom_sf"/>
</dbReference>
<dbReference type="Pfam" id="PF12099">
    <property type="entry name" value="DUF3575"/>
    <property type="match status" value="1"/>
</dbReference>
<organism evidence="2 3">
    <name type="scientific">Candidatus Parabacteroides intestinigallinarum</name>
    <dbReference type="NCBI Taxonomy" id="2838722"/>
    <lineage>
        <taxon>Bacteria</taxon>
        <taxon>Pseudomonadati</taxon>
        <taxon>Bacteroidota</taxon>
        <taxon>Bacteroidia</taxon>
        <taxon>Bacteroidales</taxon>
        <taxon>Tannerellaceae</taxon>
        <taxon>Parabacteroides</taxon>
    </lineage>
</organism>